<protein>
    <submittedName>
        <fullName evidence="5">RNA-DNA hybrid ribonuclease</fullName>
    </submittedName>
</protein>
<dbReference type="OrthoDB" id="333024at2759"/>
<dbReference type="InterPro" id="IPR027038">
    <property type="entry name" value="RanGap"/>
</dbReference>
<evidence type="ECO:0000256" key="1">
    <source>
        <dbReference type="ARBA" id="ARBA00022468"/>
    </source>
</evidence>
<feature type="compositionally biased region" description="Basic residues" evidence="4">
    <location>
        <begin position="182"/>
        <end position="192"/>
    </location>
</feature>
<evidence type="ECO:0000313" key="5">
    <source>
        <dbReference type="EMBL" id="KAG0266093.1"/>
    </source>
</evidence>
<dbReference type="PANTHER" id="PTHR24113:SF12">
    <property type="entry name" value="RAN GTPASE-ACTIVATING PROTEIN 1"/>
    <property type="match status" value="1"/>
</dbReference>
<evidence type="ECO:0000313" key="6">
    <source>
        <dbReference type="Proteomes" id="UP000726737"/>
    </source>
</evidence>
<dbReference type="PROSITE" id="PS51450">
    <property type="entry name" value="LRR"/>
    <property type="match status" value="1"/>
</dbReference>
<dbReference type="InterPro" id="IPR032675">
    <property type="entry name" value="LRR_dom_sf"/>
</dbReference>
<keyword evidence="6" id="KW-1185">Reference proteome</keyword>
<keyword evidence="2" id="KW-0433">Leucine-rich repeat</keyword>
<dbReference type="GO" id="GO:0005634">
    <property type="term" value="C:nucleus"/>
    <property type="evidence" value="ECO:0007669"/>
    <property type="project" value="TreeGrafter"/>
</dbReference>
<feature type="compositionally biased region" description="Basic and acidic residues" evidence="4">
    <location>
        <begin position="887"/>
        <end position="905"/>
    </location>
</feature>
<evidence type="ECO:0000256" key="4">
    <source>
        <dbReference type="SAM" id="MobiDB-lite"/>
    </source>
</evidence>
<feature type="compositionally biased region" description="Low complexity" evidence="4">
    <location>
        <begin position="654"/>
        <end position="688"/>
    </location>
</feature>
<keyword evidence="1" id="KW-0343">GTPase activation</keyword>
<dbReference type="SMART" id="SM00368">
    <property type="entry name" value="LRR_RI"/>
    <property type="match status" value="10"/>
</dbReference>
<feature type="region of interest" description="Disordered" evidence="4">
    <location>
        <begin position="100"/>
        <end position="121"/>
    </location>
</feature>
<evidence type="ECO:0000256" key="3">
    <source>
        <dbReference type="ARBA" id="ARBA00022737"/>
    </source>
</evidence>
<feature type="region of interest" description="Disordered" evidence="4">
    <location>
        <begin position="887"/>
        <end position="916"/>
    </location>
</feature>
<dbReference type="PANTHER" id="PTHR24113">
    <property type="entry name" value="RAN GTPASE-ACTIVATING PROTEIN 1"/>
    <property type="match status" value="1"/>
</dbReference>
<dbReference type="AlphaFoldDB" id="A0A9P6UA47"/>
<dbReference type="GO" id="GO:0005096">
    <property type="term" value="F:GTPase activator activity"/>
    <property type="evidence" value="ECO:0007669"/>
    <property type="project" value="UniProtKB-KW"/>
</dbReference>
<proteinExistence type="predicted"/>
<feature type="region of interest" description="Disordered" evidence="4">
    <location>
        <begin position="166"/>
        <end position="222"/>
    </location>
</feature>
<dbReference type="GO" id="GO:0006913">
    <property type="term" value="P:nucleocytoplasmic transport"/>
    <property type="evidence" value="ECO:0007669"/>
    <property type="project" value="TreeGrafter"/>
</dbReference>
<dbReference type="InterPro" id="IPR001611">
    <property type="entry name" value="Leu-rich_rpt"/>
</dbReference>
<dbReference type="GO" id="GO:0031267">
    <property type="term" value="F:small GTPase binding"/>
    <property type="evidence" value="ECO:0007669"/>
    <property type="project" value="TreeGrafter"/>
</dbReference>
<dbReference type="Proteomes" id="UP000726737">
    <property type="component" value="Unassembled WGS sequence"/>
</dbReference>
<dbReference type="Pfam" id="PF13516">
    <property type="entry name" value="LRR_6"/>
    <property type="match status" value="5"/>
</dbReference>
<feature type="region of interest" description="Disordered" evidence="4">
    <location>
        <begin position="652"/>
        <end position="700"/>
    </location>
</feature>
<dbReference type="GO" id="GO:0005829">
    <property type="term" value="C:cytosol"/>
    <property type="evidence" value="ECO:0007669"/>
    <property type="project" value="TreeGrafter"/>
</dbReference>
<organism evidence="5 6">
    <name type="scientific">Mortierella polycephala</name>
    <dbReference type="NCBI Taxonomy" id="41804"/>
    <lineage>
        <taxon>Eukaryota</taxon>
        <taxon>Fungi</taxon>
        <taxon>Fungi incertae sedis</taxon>
        <taxon>Mucoromycota</taxon>
        <taxon>Mortierellomycotina</taxon>
        <taxon>Mortierellomycetes</taxon>
        <taxon>Mortierellales</taxon>
        <taxon>Mortierellaceae</taxon>
        <taxon>Mortierella</taxon>
    </lineage>
</organism>
<comment type="caution">
    <text evidence="5">The sequence shown here is derived from an EMBL/GenBank/DDBJ whole genome shotgun (WGS) entry which is preliminary data.</text>
</comment>
<feature type="compositionally biased region" description="Polar residues" evidence="4">
    <location>
        <begin position="198"/>
        <end position="218"/>
    </location>
</feature>
<dbReference type="EMBL" id="JAAAJA010000022">
    <property type="protein sequence ID" value="KAG0266093.1"/>
    <property type="molecule type" value="Genomic_DNA"/>
</dbReference>
<dbReference type="Gene3D" id="3.80.10.10">
    <property type="entry name" value="Ribonuclease Inhibitor"/>
    <property type="match status" value="2"/>
</dbReference>
<dbReference type="SUPFAM" id="SSF52047">
    <property type="entry name" value="RNI-like"/>
    <property type="match status" value="1"/>
</dbReference>
<feature type="compositionally biased region" description="Basic and acidic residues" evidence="4">
    <location>
        <begin position="100"/>
        <end position="109"/>
    </location>
</feature>
<evidence type="ECO:0000256" key="2">
    <source>
        <dbReference type="ARBA" id="ARBA00022614"/>
    </source>
</evidence>
<accession>A0A9P6UA47</accession>
<sequence>MQVYLEDLEEADAVEAVEAAVMADHEEATLPVSVSPSQALDPLYDPWSPPSVSHTPLSATLGPFGVIAETVAIEAFQQEMQMHSLESGTTPHLNMTQDGRGHGGLHDFQDIDDDEDDDEECLPPSETKYILYDDHVSPVSIAEALAVLNDPLHDDLFQGAMATTTEEGCPRSYSHSNSHFHSQSHSHAHSRPHPQSQAHVGTNPINSATNSSKGTQSVHAPGKGEAWNDVVALNDNASLRSQGRTETTGIRQWSSITGLVSPPMAEKEEFFEDLEIVEEEQEDLQGRPLHKGGPDISLNLAGNILPPITIHELFFSLYFSRLVYLNLWDTNLGIWGAQSIGGLMADRSCRIQYLNLGCNRLGFEGIVQLSGIYKNDTLVELDLSENHLGPKGVHFLQQIIFRLQKDKACNIRRLNLSNNDINDVGCISIAKILIETALSHLDLSFNKISDWGASKILAAFETKQLSLKDINMEANLLSFAGGVDICKILTMPQSQICHLDLRGAKVTDVGVPYLAEALKSHQCPVRSLNLYDCQLTDTGILKLAIKLSVNKSLRVLGLGCNCIGDSGVIALSQGLYLNNYLEELDLSENDMALSRIGLKALMAAMQTNTTLLDLRLDVDGHPHVFSNRDYYGMYPGFDQDMEYHSLEQGNHYSQNQGYHHYQQGQQQQQQQQPQQQLEQHLQGEGQQQIPPMALDGNNSTGFFSSTTVHVGEVLAPTHAALAQPLQLPQVTMLPQQQQQQQQQVQAIPGVLGAPPQNEEDLERERQHLQNMLASLKSYVRFNRRRTTKLRKLCFEILAMGRILMFAKDSVTVSASAPAAMTTKRPPALILQAPGTAAVAEWEEADHATQDGPKSSRMDHPWELTHSTSSAVIPTHTGLPTPPLVQDKALDLGHTDDGDDGIKGDSDTTQPRQESLGASCAQPYPVVLTNGHGPPCTLTGLPWEIKEMILRALDRDGLLSDRQFQTIMNYCASNWETKRHAWDRWGEIRETILEKTRCYYYEP</sequence>
<dbReference type="GO" id="GO:0048471">
    <property type="term" value="C:perinuclear region of cytoplasm"/>
    <property type="evidence" value="ECO:0007669"/>
    <property type="project" value="TreeGrafter"/>
</dbReference>
<keyword evidence="3" id="KW-0677">Repeat</keyword>
<name>A0A9P6UA47_9FUNG</name>
<feature type="compositionally biased region" description="Acidic residues" evidence="4">
    <location>
        <begin position="110"/>
        <end position="121"/>
    </location>
</feature>
<feature type="compositionally biased region" description="Low complexity" evidence="4">
    <location>
        <begin position="172"/>
        <end position="181"/>
    </location>
</feature>
<gene>
    <name evidence="5" type="primary">RNH1</name>
    <name evidence="5" type="ORF">BG011_003301</name>
</gene>
<reference evidence="5" key="1">
    <citation type="journal article" date="2020" name="Fungal Divers.">
        <title>Resolving the Mortierellaceae phylogeny through synthesis of multi-gene phylogenetics and phylogenomics.</title>
        <authorList>
            <person name="Vandepol N."/>
            <person name="Liber J."/>
            <person name="Desiro A."/>
            <person name="Na H."/>
            <person name="Kennedy M."/>
            <person name="Barry K."/>
            <person name="Grigoriev I.V."/>
            <person name="Miller A.N."/>
            <person name="O'Donnell K."/>
            <person name="Stajich J.E."/>
            <person name="Bonito G."/>
        </authorList>
    </citation>
    <scope>NUCLEOTIDE SEQUENCE</scope>
    <source>
        <strain evidence="5">KOD948</strain>
    </source>
</reference>